<evidence type="ECO:0000256" key="8">
    <source>
        <dbReference type="ARBA" id="ARBA00022932"/>
    </source>
</evidence>
<dbReference type="SUPFAM" id="SSF55979">
    <property type="entry name" value="DNA clamp"/>
    <property type="match status" value="3"/>
</dbReference>
<evidence type="ECO:0000256" key="10">
    <source>
        <dbReference type="ARBA" id="ARBA00030988"/>
    </source>
</evidence>
<dbReference type="Gene3D" id="3.10.150.10">
    <property type="entry name" value="DNA Polymerase III, subunit A, domain 2"/>
    <property type="match status" value="3"/>
</dbReference>
<dbReference type="Pfam" id="PF02767">
    <property type="entry name" value="DNA_pol3_beta_2"/>
    <property type="match status" value="1"/>
</dbReference>
<dbReference type="Proteomes" id="UP000035514">
    <property type="component" value="Unassembled WGS sequence"/>
</dbReference>
<dbReference type="GO" id="GO:0005737">
    <property type="term" value="C:cytoplasm"/>
    <property type="evidence" value="ECO:0007669"/>
    <property type="project" value="UniProtKB-SubCell"/>
</dbReference>
<evidence type="ECO:0000256" key="7">
    <source>
        <dbReference type="ARBA" id="ARBA00022705"/>
    </source>
</evidence>
<evidence type="ECO:0000256" key="3">
    <source>
        <dbReference type="ARBA" id="ARBA00021035"/>
    </source>
</evidence>
<dbReference type="InterPro" id="IPR022634">
    <property type="entry name" value="DNA_polIII_beta_N"/>
</dbReference>
<dbReference type="GO" id="GO:0003677">
    <property type="term" value="F:DNA binding"/>
    <property type="evidence" value="ECO:0007669"/>
    <property type="project" value="UniProtKB-KW"/>
</dbReference>
<evidence type="ECO:0000256" key="5">
    <source>
        <dbReference type="ARBA" id="ARBA00022679"/>
    </source>
</evidence>
<dbReference type="NCBIfam" id="TIGR00663">
    <property type="entry name" value="dnan"/>
    <property type="match status" value="1"/>
</dbReference>
<dbReference type="InterPro" id="IPR022637">
    <property type="entry name" value="DNA_polIII_beta_cen"/>
</dbReference>
<evidence type="ECO:0000256" key="4">
    <source>
        <dbReference type="ARBA" id="ARBA00022490"/>
    </source>
</evidence>
<comment type="similarity">
    <text evidence="2">Belongs to the beta sliding clamp family.</text>
</comment>
<feature type="domain" description="DNA polymerase III beta sliding clamp C-terminal" evidence="14">
    <location>
        <begin position="241"/>
        <end position="344"/>
    </location>
</feature>
<gene>
    <name evidence="15" type="ORF">AA20_04190</name>
</gene>
<dbReference type="Pfam" id="PF02768">
    <property type="entry name" value="DNA_pol3_beta_3"/>
    <property type="match status" value="1"/>
</dbReference>
<dbReference type="Pfam" id="PF00712">
    <property type="entry name" value="DNA_pol3_beta"/>
    <property type="match status" value="1"/>
</dbReference>
<keyword evidence="8" id="KW-0239">DNA-directed DNA polymerase</keyword>
<evidence type="ECO:0000259" key="12">
    <source>
        <dbReference type="Pfam" id="PF00712"/>
    </source>
</evidence>
<protein>
    <recommendedName>
        <fullName evidence="3">Beta sliding clamp</fullName>
    </recommendedName>
    <alternativeName>
        <fullName evidence="11">Beta-clamp processivity factor</fullName>
    </alternativeName>
    <alternativeName>
        <fullName evidence="10">DNA polymerase III beta sliding clamp subunit</fullName>
    </alternativeName>
</protein>
<dbReference type="SMART" id="SM00480">
    <property type="entry name" value="POL3Bc"/>
    <property type="match status" value="1"/>
</dbReference>
<dbReference type="GO" id="GO:0008408">
    <property type="term" value="F:3'-5' exonuclease activity"/>
    <property type="evidence" value="ECO:0007669"/>
    <property type="project" value="InterPro"/>
</dbReference>
<evidence type="ECO:0000259" key="13">
    <source>
        <dbReference type="Pfam" id="PF02767"/>
    </source>
</evidence>
<keyword evidence="7" id="KW-0235">DNA replication</keyword>
<evidence type="ECO:0000256" key="9">
    <source>
        <dbReference type="ARBA" id="ARBA00023125"/>
    </source>
</evidence>
<proteinExistence type="inferred from homology"/>
<dbReference type="InterPro" id="IPR001001">
    <property type="entry name" value="DNA_polIII_beta"/>
</dbReference>
<dbReference type="GO" id="GO:0006271">
    <property type="term" value="P:DNA strand elongation involved in DNA replication"/>
    <property type="evidence" value="ECO:0007669"/>
    <property type="project" value="TreeGrafter"/>
</dbReference>
<dbReference type="RefSeq" id="WP_004510039.1">
    <property type="nucleotide sequence ID" value="NZ_JAIQ01000072.1"/>
</dbReference>
<dbReference type="PATRIC" id="fig|1447256.3.peg.811"/>
<dbReference type="InterPro" id="IPR022635">
    <property type="entry name" value="DNA_polIII_beta_C"/>
</dbReference>
<evidence type="ECO:0000256" key="11">
    <source>
        <dbReference type="ARBA" id="ARBA00033276"/>
    </source>
</evidence>
<evidence type="ECO:0000313" key="16">
    <source>
        <dbReference type="Proteomes" id="UP000035514"/>
    </source>
</evidence>
<evidence type="ECO:0000256" key="2">
    <source>
        <dbReference type="ARBA" id="ARBA00010752"/>
    </source>
</evidence>
<dbReference type="GO" id="GO:0003887">
    <property type="term" value="F:DNA-directed DNA polymerase activity"/>
    <property type="evidence" value="ECO:0007669"/>
    <property type="project" value="UniProtKB-KW"/>
</dbReference>
<name>A0A0G9K3V3_9BACT</name>
<comment type="subcellular location">
    <subcellularLocation>
        <location evidence="1">Cytoplasm</location>
    </subcellularLocation>
</comment>
<keyword evidence="5" id="KW-0808">Transferase</keyword>
<organism evidence="15 16">
    <name type="scientific">Aliarcobacter butzleri L348</name>
    <dbReference type="NCBI Taxonomy" id="1447256"/>
    <lineage>
        <taxon>Bacteria</taxon>
        <taxon>Pseudomonadati</taxon>
        <taxon>Campylobacterota</taxon>
        <taxon>Epsilonproteobacteria</taxon>
        <taxon>Campylobacterales</taxon>
        <taxon>Arcobacteraceae</taxon>
        <taxon>Aliarcobacter</taxon>
    </lineage>
</organism>
<evidence type="ECO:0000256" key="1">
    <source>
        <dbReference type="ARBA" id="ARBA00004496"/>
    </source>
</evidence>
<dbReference type="InterPro" id="IPR046938">
    <property type="entry name" value="DNA_clamp_sf"/>
</dbReference>
<keyword evidence="6" id="KW-0548">Nucleotidyltransferase</keyword>
<evidence type="ECO:0000256" key="6">
    <source>
        <dbReference type="ARBA" id="ARBA00022695"/>
    </source>
</evidence>
<comment type="caution">
    <text evidence="15">The sequence shown here is derived from an EMBL/GenBank/DDBJ whole genome shotgun (WGS) entry which is preliminary data.</text>
</comment>
<feature type="domain" description="DNA polymerase III beta sliding clamp N-terminal" evidence="12">
    <location>
        <begin position="1"/>
        <end position="118"/>
    </location>
</feature>
<feature type="domain" description="DNA polymerase III beta sliding clamp central" evidence="13">
    <location>
        <begin position="130"/>
        <end position="238"/>
    </location>
</feature>
<evidence type="ECO:0000313" key="15">
    <source>
        <dbReference type="EMBL" id="KLE01162.1"/>
    </source>
</evidence>
<reference evidence="15 16" key="1">
    <citation type="submission" date="2014-01" db="EMBL/GenBank/DDBJ databases">
        <title>Development of a Comparative Genomic Fingerprinting Assay for High Resolution Genotyping of Arcobacter butzleri.</title>
        <authorList>
            <person name="Webb A.L."/>
            <person name="Inglis G.D."/>
            <person name="Kruczkiewicz P."/>
            <person name="Selinger L.B."/>
            <person name="Taboada E.N."/>
        </authorList>
    </citation>
    <scope>NUCLEOTIDE SEQUENCE [LARGE SCALE GENOMIC DNA]</scope>
    <source>
        <strain evidence="15 16">L348</strain>
    </source>
</reference>
<keyword evidence="4" id="KW-0963">Cytoplasm</keyword>
<dbReference type="PANTHER" id="PTHR30478">
    <property type="entry name" value="DNA POLYMERASE III SUBUNIT BETA"/>
    <property type="match status" value="1"/>
</dbReference>
<dbReference type="AlphaFoldDB" id="A0A0G9K3V3"/>
<dbReference type="EMBL" id="JAIQ01000072">
    <property type="protein sequence ID" value="KLE01162.1"/>
    <property type="molecule type" value="Genomic_DNA"/>
</dbReference>
<keyword evidence="9" id="KW-0238">DNA-binding</keyword>
<dbReference type="CDD" id="cd00140">
    <property type="entry name" value="beta_clamp"/>
    <property type="match status" value="1"/>
</dbReference>
<dbReference type="GO" id="GO:0009360">
    <property type="term" value="C:DNA polymerase III complex"/>
    <property type="evidence" value="ECO:0007669"/>
    <property type="project" value="InterPro"/>
</dbReference>
<dbReference type="PANTHER" id="PTHR30478:SF0">
    <property type="entry name" value="BETA SLIDING CLAMP"/>
    <property type="match status" value="1"/>
</dbReference>
<accession>A0A0G9K3V3</accession>
<evidence type="ECO:0000259" key="14">
    <source>
        <dbReference type="Pfam" id="PF02768"/>
    </source>
</evidence>
<sequence>MKFVITKNILENVIASMQPFLEKKDSSAITSHIYLEINNSNLIIKATDYEIGLESFIDNLTNTVDGKTTVNGSNLLGIIKRLKNEDIILEATNNNLVIKQNKSTFKLPTYDANEFPVLNKSENLKELSISTINFINSIRKITPAIDNNNPKFELNGALLDIKSQKINFVSTDTRRLALSFLENMNNDEAQLIIPKKAIIEIQKLFLDEAKISYDNTNLVISNQHTKFFTKLINGKFPDYERIIPSNLKHNFFLPKNVLVESIKLVTSLFSNIKITFNSKSIIFESLDEDSEAKTQIDIDLNIPNEFFLAVNAKYLLDFLSMTNNEKVKIGFNESNLPFYLEDDKFITIVMPIVLEK</sequence>